<feature type="region of interest" description="Disordered" evidence="1">
    <location>
        <begin position="130"/>
        <end position="150"/>
    </location>
</feature>
<dbReference type="Proteomes" id="UP000002058">
    <property type="component" value="Unassembled WGS sequence"/>
</dbReference>
<proteinExistence type="predicted"/>
<protein>
    <recommendedName>
        <fullName evidence="2">MACPF domain-containing protein</fullName>
    </recommendedName>
</protein>
<feature type="compositionally biased region" description="Gly residues" evidence="1">
    <location>
        <begin position="181"/>
        <end position="191"/>
    </location>
</feature>
<reference evidence="4" key="1">
    <citation type="journal article" date="2009" name="Genome Res.">
        <title>Comparative genomic analyses of the human fungal pathogens Coccidioides and their relatives.</title>
        <authorList>
            <person name="Sharpton T.J."/>
            <person name="Stajich J.E."/>
            <person name="Rounsley S.D."/>
            <person name="Gardner M.J."/>
            <person name="Wortman J.R."/>
            <person name="Jordar V.S."/>
            <person name="Maiti R."/>
            <person name="Kodira C.D."/>
            <person name="Neafsey D.E."/>
            <person name="Zeng Q."/>
            <person name="Hung C.-Y."/>
            <person name="McMahan C."/>
            <person name="Muszewska A."/>
            <person name="Grynberg M."/>
            <person name="Mandel M.A."/>
            <person name="Kellner E.M."/>
            <person name="Barker B.M."/>
            <person name="Galgiani J.N."/>
            <person name="Orbach M.J."/>
            <person name="Kirkland T.N."/>
            <person name="Cole G.T."/>
            <person name="Henn M.R."/>
            <person name="Birren B.W."/>
            <person name="Taylor J.W."/>
        </authorList>
    </citation>
    <scope>NUCLEOTIDE SEQUENCE [LARGE SCALE GENOMIC DNA]</scope>
    <source>
        <strain evidence="4">UAMH 1704</strain>
    </source>
</reference>
<dbReference type="RefSeq" id="XP_002583301.1">
    <property type="nucleotide sequence ID" value="XM_002583255.1"/>
</dbReference>
<evidence type="ECO:0000259" key="2">
    <source>
        <dbReference type="Pfam" id="PF01823"/>
    </source>
</evidence>
<dbReference type="VEuPathDB" id="FungiDB:UREG_06268"/>
<dbReference type="eggNOG" id="ENOG502RUIQ">
    <property type="taxonomic scope" value="Eukaryota"/>
</dbReference>
<evidence type="ECO:0000313" key="4">
    <source>
        <dbReference type="Proteomes" id="UP000002058"/>
    </source>
</evidence>
<sequence length="722" mass="79730">MADIFLINPKKDSEFKAGKNGITFPNSFPIQTARKYIALQFPNLEERQLNLYATLLNECYFNYDHGRTAEPPYARWIIFIRWVQHAHGLTGDNRIINGVDQWNMKNFAKYYNKYVKFFFRIPKKTGELGSANIGDGEDDSPVPLNPAIDDGDVDDDGILDEHVDFLNDIDDDDFGDEDDTGGSGTWVGGNSGTAKGRLPPNTQSGFGGVDVSCAVFDPSAVRTNLFRFPIDDGTAWTDVGSGPSGDSTYTVPGYMTFSWASTSTSMTIAGETKTKFIQELSRTLNVGADFAGFGGEFSRTYDDSSKVETWKKYMATYHQTLIYRLGFKDIDQAKTYLTETATEAFKSWSAEKIIHTFGTHYMISATFGGIRITSSSLDASFSGPETELDANAKNSSKDQTVQQIMSKMELVRTRTIGGVADDSNVQAWRNSLYSNPVVVDYDIRPIWELIDDQNLAGQVKTQVNALLTAAQPYDPCEIMAMYVPIKKYADDRGSGANYDLTLAVPDVPEGWLELCQYSQTGKWNDTFNGANNKGIAIRINPNRTVDRDGDGKIDGNQPPAVMGATGLDVLWQHWRSDRNFAVYRLRGPSADYAAIGDIFENQCDPNAVQRRRYAVLHSRVLNKCSVNTGNANDGLRLMWSDQGSGAGGNVVLVAPPPGSCQLLDENGNVKDLPVFVNDPATGMGYPFYGCTVGDYDDAFGIIASMLDWSKVKWLESEWLGAP</sequence>
<accession>C4JX95</accession>
<feature type="domain" description="MACPF" evidence="2">
    <location>
        <begin position="384"/>
        <end position="461"/>
    </location>
</feature>
<evidence type="ECO:0000313" key="3">
    <source>
        <dbReference type="EMBL" id="EEP81403.1"/>
    </source>
</evidence>
<dbReference type="EMBL" id="CH476618">
    <property type="protein sequence ID" value="EEP81403.1"/>
    <property type="molecule type" value="Genomic_DNA"/>
</dbReference>
<dbReference type="InterPro" id="IPR020864">
    <property type="entry name" value="MACPF"/>
</dbReference>
<dbReference type="InParanoid" id="C4JX95"/>
<dbReference type="AlphaFoldDB" id="C4JX95"/>
<name>C4JX95_UNCRE</name>
<dbReference type="KEGG" id="ure:UREG_06268"/>
<keyword evidence="4" id="KW-1185">Reference proteome</keyword>
<evidence type="ECO:0000256" key="1">
    <source>
        <dbReference type="SAM" id="MobiDB-lite"/>
    </source>
</evidence>
<dbReference type="GeneID" id="8441621"/>
<organism evidence="3 4">
    <name type="scientific">Uncinocarpus reesii (strain UAMH 1704)</name>
    <dbReference type="NCBI Taxonomy" id="336963"/>
    <lineage>
        <taxon>Eukaryota</taxon>
        <taxon>Fungi</taxon>
        <taxon>Dikarya</taxon>
        <taxon>Ascomycota</taxon>
        <taxon>Pezizomycotina</taxon>
        <taxon>Eurotiomycetes</taxon>
        <taxon>Eurotiomycetidae</taxon>
        <taxon>Onygenales</taxon>
        <taxon>Onygenaceae</taxon>
        <taxon>Uncinocarpus</taxon>
    </lineage>
</organism>
<feature type="compositionally biased region" description="Acidic residues" evidence="1">
    <location>
        <begin position="170"/>
        <end position="180"/>
    </location>
</feature>
<gene>
    <name evidence="3" type="ORF">UREG_06268</name>
</gene>
<dbReference type="Pfam" id="PF01823">
    <property type="entry name" value="MACPF"/>
    <property type="match status" value="1"/>
</dbReference>
<dbReference type="OrthoDB" id="6150863at2759"/>
<dbReference type="HOGENOM" id="CLU_383194_0_0_1"/>
<feature type="region of interest" description="Disordered" evidence="1">
    <location>
        <begin position="170"/>
        <end position="201"/>
    </location>
</feature>